<gene>
    <name evidence="2" type="primary">SMKI16G0065</name>
    <name evidence="2" type="ORF">SMKI_16G0065</name>
</gene>
<organism evidence="2 3">
    <name type="scientific">Saccharomyces mikatae IFO 1815</name>
    <dbReference type="NCBI Taxonomy" id="226126"/>
    <lineage>
        <taxon>Eukaryota</taxon>
        <taxon>Fungi</taxon>
        <taxon>Dikarya</taxon>
        <taxon>Ascomycota</taxon>
        <taxon>Saccharomycotina</taxon>
        <taxon>Saccharomycetes</taxon>
        <taxon>Saccharomycetales</taxon>
        <taxon>Saccharomycetaceae</taxon>
        <taxon>Saccharomyces</taxon>
    </lineage>
</organism>
<dbReference type="Pfam" id="PF02598">
    <property type="entry name" value="Methyltrn_RNA_3"/>
    <property type="match status" value="1"/>
</dbReference>
<dbReference type="InterPro" id="IPR029026">
    <property type="entry name" value="tRNA_m1G_MTases_N"/>
</dbReference>
<dbReference type="PANTHER" id="PTHR12150:SF13">
    <property type="entry name" value="METHYLTRANSFERASE C9ORF114-RELATED"/>
    <property type="match status" value="1"/>
</dbReference>
<accession>A0AA35IUE1</accession>
<proteinExistence type="inferred from homology"/>
<name>A0AA35IUE1_SACMI</name>
<dbReference type="CDD" id="cd18086">
    <property type="entry name" value="HsC9orf114-like"/>
    <property type="match status" value="1"/>
</dbReference>
<dbReference type="GeneID" id="80921607"/>
<keyword evidence="3" id="KW-1185">Reference proteome</keyword>
<dbReference type="GO" id="GO:0032259">
    <property type="term" value="P:methylation"/>
    <property type="evidence" value="ECO:0007669"/>
    <property type="project" value="UniProtKB-ARBA"/>
</dbReference>
<dbReference type="RefSeq" id="XP_056079800.1">
    <property type="nucleotide sequence ID" value="XM_056226043.1"/>
</dbReference>
<comment type="similarity">
    <text evidence="1">Belongs to the class IV-like SAM-binding methyltransferase superfamily.</text>
</comment>
<dbReference type="Gene3D" id="3.40.1280.10">
    <property type="match status" value="2"/>
</dbReference>
<evidence type="ECO:0000313" key="3">
    <source>
        <dbReference type="Proteomes" id="UP001161438"/>
    </source>
</evidence>
<dbReference type="SUPFAM" id="SSF75217">
    <property type="entry name" value="alpha/beta knot"/>
    <property type="match status" value="1"/>
</dbReference>
<reference evidence="2" key="1">
    <citation type="submission" date="2022-10" db="EMBL/GenBank/DDBJ databases">
        <authorList>
            <person name="Byrne P K."/>
        </authorList>
    </citation>
    <scope>NUCLEOTIDE SEQUENCE</scope>
    <source>
        <strain evidence="2">IFO1815</strain>
    </source>
</reference>
<dbReference type="Proteomes" id="UP001161438">
    <property type="component" value="Chromosome 16"/>
</dbReference>
<dbReference type="EMBL" id="OX365772">
    <property type="protein sequence ID" value="CAI4036682.1"/>
    <property type="molecule type" value="Genomic_DNA"/>
</dbReference>
<sequence length="344" mass="39140">MTIKHKYENAKSEKKPSKKVKPGLLKLKKVMDIESDAVNYSICIPTTVIDNCCNLEQATFTAYQIARTAVLFNVQEIVVLDLSKDKKHEKKSRPEKCITDSLLLATLLQYYVTPPNLLDTTFKKKNKSYLKYAFAFPPLHQLPFMVESVEQPYKEGLSIAPDNSEKQTDGNLTNLVYIGRNNIITLANQNIPKTVRVTVDTQRKEVVSPGVAYKEKPLGYHVRMASNLNEASEHYTKILWANSGDFHYDEGLSRYYKAETKLPYITKIRKSAVSNTPCNILLIFGKWNHLKRCFKRSSLESSALHHYFSGQLQFPGTVSQGNIPIQDSLPIALTMLQQWSSRSK</sequence>
<dbReference type="AlphaFoldDB" id="A0AA35IUE1"/>
<dbReference type="InterPro" id="IPR003750">
    <property type="entry name" value="Put_MeTrfase-C9orf114-like"/>
</dbReference>
<dbReference type="InterPro" id="IPR029028">
    <property type="entry name" value="Alpha/beta_knot_MTases"/>
</dbReference>
<evidence type="ECO:0000313" key="2">
    <source>
        <dbReference type="EMBL" id="CAI4036682.1"/>
    </source>
</evidence>
<protein>
    <submittedName>
        <fullName evidence="2">SMKI16G0065 protein</fullName>
    </submittedName>
</protein>
<dbReference type="PANTHER" id="PTHR12150">
    <property type="entry name" value="CLASS IV SAM-BINDING METHYLTRANSFERASE-RELATED"/>
    <property type="match status" value="1"/>
</dbReference>
<evidence type="ECO:0000256" key="1">
    <source>
        <dbReference type="ARBA" id="ARBA00009841"/>
    </source>
</evidence>